<dbReference type="PANTHER" id="PTHR11102">
    <property type="entry name" value="SEL-1-LIKE PROTEIN"/>
    <property type="match status" value="1"/>
</dbReference>
<dbReference type="OrthoDB" id="7056571at2"/>
<dbReference type="Proteomes" id="UP000199208">
    <property type="component" value="Unassembled WGS sequence"/>
</dbReference>
<accession>A0A1G5S0W1</accession>
<dbReference type="SUPFAM" id="SSF81901">
    <property type="entry name" value="HCP-like"/>
    <property type="match status" value="1"/>
</dbReference>
<keyword evidence="2" id="KW-1185">Reference proteome</keyword>
<protein>
    <submittedName>
        <fullName evidence="1">Sel1 repeat-containing protein</fullName>
    </submittedName>
</protein>
<dbReference type="AlphaFoldDB" id="A0A1G5S0W1"/>
<dbReference type="EMBL" id="FMWL01000009">
    <property type="protein sequence ID" value="SCZ79788.1"/>
    <property type="molecule type" value="Genomic_DNA"/>
</dbReference>
<proteinExistence type="predicted"/>
<dbReference type="RefSeq" id="WP_092590936.1">
    <property type="nucleotide sequence ID" value="NZ_FMWL01000009.1"/>
</dbReference>
<dbReference type="InterPro" id="IPR050767">
    <property type="entry name" value="Sel1_AlgK"/>
</dbReference>
<dbReference type="InterPro" id="IPR006597">
    <property type="entry name" value="Sel1-like"/>
</dbReference>
<organism evidence="1 2">
    <name type="scientific">Acidaminobacter hydrogenoformans DSM 2784</name>
    <dbReference type="NCBI Taxonomy" id="1120920"/>
    <lineage>
        <taxon>Bacteria</taxon>
        <taxon>Bacillati</taxon>
        <taxon>Bacillota</taxon>
        <taxon>Clostridia</taxon>
        <taxon>Peptostreptococcales</taxon>
        <taxon>Acidaminobacteraceae</taxon>
        <taxon>Acidaminobacter</taxon>
    </lineage>
</organism>
<evidence type="ECO:0000313" key="1">
    <source>
        <dbReference type="EMBL" id="SCZ79788.1"/>
    </source>
</evidence>
<dbReference type="STRING" id="1120920.SAMN03080599_01928"/>
<name>A0A1G5S0W1_9FIRM</name>
<dbReference type="Gene3D" id="1.25.40.10">
    <property type="entry name" value="Tetratricopeptide repeat domain"/>
    <property type="match status" value="1"/>
</dbReference>
<evidence type="ECO:0000313" key="2">
    <source>
        <dbReference type="Proteomes" id="UP000199208"/>
    </source>
</evidence>
<gene>
    <name evidence="1" type="ORF">SAMN03080599_01928</name>
</gene>
<dbReference type="InterPro" id="IPR011990">
    <property type="entry name" value="TPR-like_helical_dom_sf"/>
</dbReference>
<dbReference type="Pfam" id="PF08238">
    <property type="entry name" value="Sel1"/>
    <property type="match status" value="4"/>
</dbReference>
<sequence>MWGSANEKQEFGLLYPYFYGTSEERNYAKAIKTIKKLAISGYIPAIFTLGFASEFGHGIRKNDNMAFENYMRAAKEGYPSAECGVANYYMRYRPKHNACEHNPQAAVKWYIRAARHGNPGAQCNLAGLYLSGHGVEKDPEEAYLWASMAVYCSSIRFRSAEVYRDQAAELIDDESKGRVEQRWLALKDQLPYDWSEHSVYWRKLWEEAQGLESV</sequence>
<dbReference type="SMART" id="SM00671">
    <property type="entry name" value="SEL1"/>
    <property type="match status" value="3"/>
</dbReference>
<dbReference type="PANTHER" id="PTHR11102:SF160">
    <property type="entry name" value="ERAD-ASSOCIATED E3 UBIQUITIN-PROTEIN LIGASE COMPONENT HRD3"/>
    <property type="match status" value="1"/>
</dbReference>
<reference evidence="1 2" key="1">
    <citation type="submission" date="2016-10" db="EMBL/GenBank/DDBJ databases">
        <authorList>
            <person name="de Groot N.N."/>
        </authorList>
    </citation>
    <scope>NUCLEOTIDE SEQUENCE [LARGE SCALE GENOMIC DNA]</scope>
    <source>
        <strain evidence="1 2">DSM 2784</strain>
    </source>
</reference>